<evidence type="ECO:0000313" key="2">
    <source>
        <dbReference type="Proteomes" id="UP000265916"/>
    </source>
</evidence>
<dbReference type="Pfam" id="PF03382">
    <property type="entry name" value="DUF285"/>
    <property type="match status" value="3"/>
</dbReference>
<evidence type="ECO:0000313" key="1">
    <source>
        <dbReference type="EMBL" id="RIY39182.1"/>
    </source>
</evidence>
<sequence length="1229" mass="141193">MSKNKTPPQGFPLLSFAQGLKLSRLYRQFSYQTHKRAGLQRTVRDFAGALDLAVADFATPAETTKWQVAQGLLAFNYFSEHEFATSYLTPLEELNAYSGYTFIEVEDLYEGALTDQEQAEIIVQDHYQKIQVAVSGRMNRQLDSELELQAHYNLGCQALYGELKPLELFHDLSSEQREECLETGFALEKDCLLEQVQPFMRKQHGKTAQSVSQTQFYPYFIQGMNNIAQQGALLSWPFYQKRYQNIKQAISSKLQAAQSRAFTKAQIYSNGELYQQVRDAYLANASKLDNEQLDKSLLDSSKHSSKLDNSKLESNLNNKLESYKFDKSSLRSQRNKQPTLTLAQRAAIQQEYVAQERALASTRHEQNLRPTVATYTQEREQDLATQSKKAKTTWQALHQFTDIAYEDLAPQYQDIDLYAAQVQVSFTNHQALRNFIMAYAQHTPYRNLNFIDVSKLTCLDGVFAYLPYTFDISAWDVSQVTSMKGTFAFSWFNGELNTWDVSKVTDMSYLFYAGLFNQPLNNWQVAQVESLAYTFAYSLFNQPLDTWQVTQVKDLRSTFASAYFNHSVDHWCLPHIEHYDCDTFRTSDECSIYPSEIWDKLSQYQQQLAQGVSLGSLKPTPITAKPDFMTLADEQARQAALAKYMAKLPLNPRYDQKTFGELYQKDLSQTGISLKFTDYLSLGMFVRDYCKTLQNWQADLNFIDVSELNNLSYVFTRTPFNGDISQWQTGKVKQAQMLFFGSSFNGDISQWDVRQLTNLKAAFAKSRFTRDLSSWQTSSLENLDYAFAFTNFNGDVSAWDVSRVNSAISTFMGSTFNQDLSAWVTSSLEQAEKMFAYSNFNQYLGTWDTTKLVNANLMFAFSAYNQNLSNWRLPKLERAMGMFAMSEFNQDLSAWRLPALVNANYFLAFTPNFKQDLNGIWLPKLQMAHHWLIGTSYNYNLTWFVNLLPAMVSQYPSELYSTQEYTSLPVGTELVDVQFSQLSKELVQALIATYKLSAEAKSKAHKLSAEPNGNELVAVGGKLRFSNAWSLRRFLEALLALEPRMDLSFISIEGLANLSYIFAKIPHVAVKLSNWDLSRVQDLTGAFLDVQSLTGVSHWQFPQLRFASGAFYNCKVQDDPSNWHFPPLENYVGMFMHTNLHKEQVKQFNIAADWQNYYALNDVDETLLAAELDVRYRAGIRLLSRRSHDTLNLVNENPSSEEIRELHQYFKTQVAEEMQSQRYMWVEQE</sequence>
<proteinExistence type="predicted"/>
<dbReference type="AlphaFoldDB" id="A0A3A1YLZ1"/>
<organism evidence="1 2">
    <name type="scientific">Psittacicella hinzii</name>
    <dbReference type="NCBI Taxonomy" id="2028575"/>
    <lineage>
        <taxon>Bacteria</taxon>
        <taxon>Pseudomonadati</taxon>
        <taxon>Pseudomonadota</taxon>
        <taxon>Gammaproteobacteria</taxon>
        <taxon>Pasteurellales</taxon>
        <taxon>Psittacicellaceae</taxon>
        <taxon>Psittacicella</taxon>
    </lineage>
</organism>
<protein>
    <recommendedName>
        <fullName evidence="3">BspA family leucine-rich repeat surface protein</fullName>
    </recommendedName>
</protein>
<keyword evidence="2" id="KW-1185">Reference proteome</keyword>
<reference evidence="1 2" key="1">
    <citation type="submission" date="2017-08" db="EMBL/GenBank/DDBJ databases">
        <title>Reclassification of Bisgaard taxon 37 and 44.</title>
        <authorList>
            <person name="Christensen H."/>
        </authorList>
    </citation>
    <scope>NUCLEOTIDE SEQUENCE [LARGE SCALE GENOMIC DNA]</scope>
    <source>
        <strain evidence="1 2">111</strain>
    </source>
</reference>
<dbReference type="RefSeq" id="WP_119530614.1">
    <property type="nucleotide sequence ID" value="NZ_JBHSSP010000022.1"/>
</dbReference>
<dbReference type="InterPro" id="IPR005046">
    <property type="entry name" value="DUF285"/>
</dbReference>
<accession>A0A3A1YLZ1</accession>
<gene>
    <name evidence="1" type="ORF">CKF58_02620</name>
</gene>
<dbReference type="Proteomes" id="UP000265916">
    <property type="component" value="Unassembled WGS sequence"/>
</dbReference>
<dbReference type="EMBL" id="NRJG01000039">
    <property type="protein sequence ID" value="RIY39182.1"/>
    <property type="molecule type" value="Genomic_DNA"/>
</dbReference>
<name>A0A3A1YLZ1_9GAMM</name>
<evidence type="ECO:0008006" key="3">
    <source>
        <dbReference type="Google" id="ProtNLM"/>
    </source>
</evidence>
<comment type="caution">
    <text evidence="1">The sequence shown here is derived from an EMBL/GenBank/DDBJ whole genome shotgun (WGS) entry which is preliminary data.</text>
</comment>
<dbReference type="OrthoDB" id="7056509at2"/>